<dbReference type="InParanoid" id="A0A1E7ETB3"/>
<feature type="compositionally biased region" description="Basic and acidic residues" evidence="1">
    <location>
        <begin position="730"/>
        <end position="744"/>
    </location>
</feature>
<evidence type="ECO:0000313" key="2">
    <source>
        <dbReference type="EMBL" id="OEU08803.1"/>
    </source>
</evidence>
<feature type="compositionally biased region" description="Basic and acidic residues" evidence="1">
    <location>
        <begin position="137"/>
        <end position="146"/>
    </location>
</feature>
<dbReference type="GO" id="GO:0006270">
    <property type="term" value="P:DNA replication initiation"/>
    <property type="evidence" value="ECO:0007669"/>
    <property type="project" value="TreeGrafter"/>
</dbReference>
<feature type="region of interest" description="Disordered" evidence="1">
    <location>
        <begin position="1"/>
        <end position="58"/>
    </location>
</feature>
<gene>
    <name evidence="2" type="ORF">FRACYDRAFT_249146</name>
</gene>
<dbReference type="GO" id="GO:0003688">
    <property type="term" value="F:DNA replication origin binding"/>
    <property type="evidence" value="ECO:0007669"/>
    <property type="project" value="TreeGrafter"/>
</dbReference>
<dbReference type="GO" id="GO:0005634">
    <property type="term" value="C:nucleus"/>
    <property type="evidence" value="ECO:0007669"/>
    <property type="project" value="TreeGrafter"/>
</dbReference>
<evidence type="ECO:0008006" key="4">
    <source>
        <dbReference type="Google" id="ProtNLM"/>
    </source>
</evidence>
<evidence type="ECO:0000256" key="1">
    <source>
        <dbReference type="SAM" id="MobiDB-lite"/>
    </source>
</evidence>
<proteinExistence type="predicted"/>
<feature type="region of interest" description="Disordered" evidence="1">
    <location>
        <begin position="97"/>
        <end position="120"/>
    </location>
</feature>
<evidence type="ECO:0000313" key="3">
    <source>
        <dbReference type="Proteomes" id="UP000095751"/>
    </source>
</evidence>
<protein>
    <recommendedName>
        <fullName evidence="4">Origin recognition complex subunit 1</fullName>
    </recommendedName>
</protein>
<dbReference type="OrthoDB" id="1926878at2759"/>
<name>A0A1E7ETB3_9STRA</name>
<feature type="compositionally biased region" description="Polar residues" evidence="1">
    <location>
        <begin position="745"/>
        <end position="756"/>
    </location>
</feature>
<accession>A0A1E7ETB3</accession>
<feature type="compositionally biased region" description="Acidic residues" evidence="1">
    <location>
        <begin position="150"/>
        <end position="160"/>
    </location>
</feature>
<feature type="compositionally biased region" description="Low complexity" evidence="1">
    <location>
        <begin position="383"/>
        <end position="392"/>
    </location>
</feature>
<dbReference type="GO" id="GO:0033314">
    <property type="term" value="P:mitotic DNA replication checkpoint signaling"/>
    <property type="evidence" value="ECO:0007669"/>
    <property type="project" value="TreeGrafter"/>
</dbReference>
<dbReference type="AlphaFoldDB" id="A0A1E7ETB3"/>
<dbReference type="InterPro" id="IPR050311">
    <property type="entry name" value="ORC1/CDC6"/>
</dbReference>
<dbReference type="PANTHER" id="PTHR10763">
    <property type="entry name" value="CELL DIVISION CONTROL PROTEIN 6-RELATED"/>
    <property type="match status" value="1"/>
</dbReference>
<dbReference type="SUPFAM" id="SSF52540">
    <property type="entry name" value="P-loop containing nucleoside triphosphate hydrolases"/>
    <property type="match status" value="1"/>
</dbReference>
<dbReference type="Proteomes" id="UP000095751">
    <property type="component" value="Unassembled WGS sequence"/>
</dbReference>
<reference evidence="2 3" key="1">
    <citation type="submission" date="2016-09" db="EMBL/GenBank/DDBJ databases">
        <title>Extensive genetic diversity and differential bi-allelic expression allows diatom success in the polar Southern Ocean.</title>
        <authorList>
            <consortium name="DOE Joint Genome Institute"/>
            <person name="Mock T."/>
            <person name="Otillar R.P."/>
            <person name="Strauss J."/>
            <person name="Dupont C."/>
            <person name="Frickenhaus S."/>
            <person name="Maumus F."/>
            <person name="Mcmullan M."/>
            <person name="Sanges R."/>
            <person name="Schmutz J."/>
            <person name="Toseland A."/>
            <person name="Valas R."/>
            <person name="Veluchamy A."/>
            <person name="Ward B.J."/>
            <person name="Allen A."/>
            <person name="Barry K."/>
            <person name="Falciatore A."/>
            <person name="Ferrante M."/>
            <person name="Fortunato A.E."/>
            <person name="Gloeckner G."/>
            <person name="Gruber A."/>
            <person name="Hipkin R."/>
            <person name="Janech M."/>
            <person name="Kroth P."/>
            <person name="Leese F."/>
            <person name="Lindquist E."/>
            <person name="Lyon B.R."/>
            <person name="Martin J."/>
            <person name="Mayer C."/>
            <person name="Parker M."/>
            <person name="Quesneville H."/>
            <person name="Raymond J."/>
            <person name="Uhlig C."/>
            <person name="Valentin K.U."/>
            <person name="Worden A.Z."/>
            <person name="Armbrust E.V."/>
            <person name="Bowler C."/>
            <person name="Green B."/>
            <person name="Moulton V."/>
            <person name="Van Oosterhout C."/>
            <person name="Grigoriev I."/>
        </authorList>
    </citation>
    <scope>NUCLEOTIDE SEQUENCE [LARGE SCALE GENOMIC DNA]</scope>
    <source>
        <strain evidence="2 3">CCMP1102</strain>
    </source>
</reference>
<dbReference type="EMBL" id="KV784378">
    <property type="protein sequence ID" value="OEU08803.1"/>
    <property type="molecule type" value="Genomic_DNA"/>
</dbReference>
<sequence>MSSLSPMAGIAPRKKPRPSITSFPTHSRHRREGKPSGIMTNTTKMNRKRTEKPTLFSPKFAAPIKKKSLNKFKLNNQFSTKPIPTSRLMMTKEKRKMTTVIGQSSPTYKKKKKKNKTPAIVDPSTATKATNMTKFIMRNEDSRRGGDSSSETDDETEEEIDLPSLLCLVPLVVRQGQEDDTSASTTISTTLNSICYWPCLVFSGLDRNDRAMKCHGILYPKQEKLQKRLRKKFLKSVKAPTTTSDKNNDDNRVVVLPLRDESGCCPLEVCKKEDRLLYNVVGTDVVRFFDDSSNNDGKYLKEMKNMIPVVPALKSALIETERLLSLDEDEIDENISFPSSRKRHRNNYDTIAEDNEQQERPVKFRRHKSRGKYNKSKSKDTSRSSSSTGKATGNSTDDGMVLVAGEDGEENPRRSDEATTTTTNEMKNEETTTNQLRIAKTTQMKKYDTTMTPSVTSANKEKKKVGNWVKRTKDIIIVPSWVDVKPLLKQLGHFFYENNDGDEFYFCRPNGDPRKNNAAKEGEDYFKGNEYHESLQQYRAYLCAHGVEYVDNLPTEKESDKILTWVRFHILHIKTGERDPVTIDEIEFIDNNPKKRGIKTLRRIGYKFVDKGLNMGYLLVDAQEKKYLEEDELWEHLGKYRINAAFFDGFESEDEQIATELLIIKLFHGKHGGRVFSKSAVIATENDPANMEERECTPPGNKLALEACNRGPGTAEGQDKQEAMTPRQLLAKEIEKRGSKDDSQRNSLSKMNPTSDAETKENNYAVDDTDNEFFHSNESNMEDRSPNDVKKAATILILDEVDQLIGNKGTEGILRQLSNWAKDKDNVLSVIGISNSVFNSRTNRLQEYGLGVSSNKLVFQTYRKDDLVRMTQSKIGFSVVDKKAHEFIAAKVANSCGDARKYLDLVVKAVRNCICKLSLEKRDTVHTKPIVMIRDAMMAIRETIHKSKEIIESLTSFEKMTLCAGVHLARKLNGKATTFGMLRKLTMEAFGMDCDVSLEEFKGVIERLQDSGVLKVKLAGTDSRRGLVGIQMSSLVHYPIQFDLQLEDVDSALEDIVMDDDFYKRMVDRVKKM</sequence>
<organism evidence="2 3">
    <name type="scientific">Fragilariopsis cylindrus CCMP1102</name>
    <dbReference type="NCBI Taxonomy" id="635003"/>
    <lineage>
        <taxon>Eukaryota</taxon>
        <taxon>Sar</taxon>
        <taxon>Stramenopiles</taxon>
        <taxon>Ochrophyta</taxon>
        <taxon>Bacillariophyta</taxon>
        <taxon>Bacillariophyceae</taxon>
        <taxon>Bacillariophycidae</taxon>
        <taxon>Bacillariales</taxon>
        <taxon>Bacillariaceae</taxon>
        <taxon>Fragilariopsis</taxon>
    </lineage>
</organism>
<dbReference type="Gene3D" id="3.40.50.300">
    <property type="entry name" value="P-loop containing nucleotide triphosphate hydrolases"/>
    <property type="match status" value="1"/>
</dbReference>
<feature type="region of interest" description="Disordered" evidence="1">
    <location>
        <begin position="703"/>
        <end position="787"/>
    </location>
</feature>
<dbReference type="Gene3D" id="1.10.8.60">
    <property type="match status" value="1"/>
</dbReference>
<feature type="compositionally biased region" description="Basic residues" evidence="1">
    <location>
        <begin position="363"/>
        <end position="376"/>
    </location>
</feature>
<feature type="region of interest" description="Disordered" evidence="1">
    <location>
        <begin position="349"/>
        <end position="432"/>
    </location>
</feature>
<keyword evidence="3" id="KW-1185">Reference proteome</keyword>
<dbReference type="InterPro" id="IPR027417">
    <property type="entry name" value="P-loop_NTPase"/>
</dbReference>
<dbReference type="PANTHER" id="PTHR10763:SF26">
    <property type="entry name" value="CELL DIVISION CONTROL PROTEIN 6 HOMOLOG"/>
    <property type="match status" value="1"/>
</dbReference>
<feature type="region of interest" description="Disordered" evidence="1">
    <location>
        <begin position="134"/>
        <end position="160"/>
    </location>
</feature>
<dbReference type="KEGG" id="fcy:FRACYDRAFT_249146"/>